<dbReference type="EMBL" id="JAIVGD010000026">
    <property type="protein sequence ID" value="KAH0740763.1"/>
    <property type="molecule type" value="Genomic_DNA"/>
</dbReference>
<feature type="region of interest" description="Disordered" evidence="1">
    <location>
        <begin position="140"/>
        <end position="161"/>
    </location>
</feature>
<evidence type="ECO:0000313" key="3">
    <source>
        <dbReference type="Proteomes" id="UP000826656"/>
    </source>
</evidence>
<evidence type="ECO:0000256" key="1">
    <source>
        <dbReference type="SAM" id="MobiDB-lite"/>
    </source>
</evidence>
<sequence>MVELCGYLNDSIIIWHKCEKLSNKWRLFSTEVEAHNIKKKIIPKDRVVELYFEHLDSYIGIDDPIEFGCRTSCIPENENVVGPVDKEFERENLSSGDDFEDSENEFSNDELMVDKRGHYKYSFEDGREFITDEIQKKRLHEDGDPDCVNSEDNKSFDGDSDNESFDFLKHNAKTDGKKSNFDFGIHFRKQERVQKCCNNS</sequence>
<organism evidence="2 3">
    <name type="scientific">Solanum tuberosum</name>
    <name type="common">Potato</name>
    <dbReference type="NCBI Taxonomy" id="4113"/>
    <lineage>
        <taxon>Eukaryota</taxon>
        <taxon>Viridiplantae</taxon>
        <taxon>Streptophyta</taxon>
        <taxon>Embryophyta</taxon>
        <taxon>Tracheophyta</taxon>
        <taxon>Spermatophyta</taxon>
        <taxon>Magnoliopsida</taxon>
        <taxon>eudicotyledons</taxon>
        <taxon>Gunneridae</taxon>
        <taxon>Pentapetalae</taxon>
        <taxon>asterids</taxon>
        <taxon>lamiids</taxon>
        <taxon>Solanales</taxon>
        <taxon>Solanaceae</taxon>
        <taxon>Solanoideae</taxon>
        <taxon>Solaneae</taxon>
        <taxon>Solanum</taxon>
    </lineage>
</organism>
<reference evidence="2 3" key="1">
    <citation type="journal article" date="2021" name="bioRxiv">
        <title>Chromosome-scale and haplotype-resolved genome assembly of a tetraploid potato cultivar.</title>
        <authorList>
            <person name="Sun H."/>
            <person name="Jiao W.-B."/>
            <person name="Krause K."/>
            <person name="Campoy J.A."/>
            <person name="Goel M."/>
            <person name="Folz-Donahue K."/>
            <person name="Kukat C."/>
            <person name="Huettel B."/>
            <person name="Schneeberger K."/>
        </authorList>
    </citation>
    <scope>NUCLEOTIDE SEQUENCE [LARGE SCALE GENOMIC DNA]</scope>
    <source>
        <strain evidence="2">SolTubOtavaFocal</strain>
        <tissue evidence="2">Leaves</tissue>
    </source>
</reference>
<gene>
    <name evidence="2" type="ORF">KY290_033806</name>
</gene>
<protein>
    <submittedName>
        <fullName evidence="2">Uncharacterized protein</fullName>
    </submittedName>
</protein>
<proteinExistence type="predicted"/>
<evidence type="ECO:0000313" key="2">
    <source>
        <dbReference type="EMBL" id="KAH0740763.1"/>
    </source>
</evidence>
<keyword evidence="3" id="KW-1185">Reference proteome</keyword>
<dbReference type="Proteomes" id="UP000826656">
    <property type="component" value="Unassembled WGS sequence"/>
</dbReference>
<accession>A0ABQ7U367</accession>
<comment type="caution">
    <text evidence="2">The sequence shown here is derived from an EMBL/GenBank/DDBJ whole genome shotgun (WGS) entry which is preliminary data.</text>
</comment>
<name>A0ABQ7U367_SOLTU</name>